<dbReference type="PANTHER" id="PTHR11785">
    <property type="entry name" value="AMINO ACID TRANSPORTER"/>
    <property type="match status" value="1"/>
</dbReference>
<proteinExistence type="predicted"/>
<name>A3LTS7_PICST</name>
<sequence length="522" mass="56838">QNDAGAPVETRNPLGYNLDYVSAFYMVIQGIIGTGIFLTPASVLNSIGSVGASYVLWVAGFIIALFEVFVYIEFATYFRKRNGGDVAYLEQAFPKPDYLVPTAYAAVSVILSFSVSSAVAFGTYVIAASDLEPTTWKQRGIGVAILSFVAILTAVHPKASLKLANLLGFVKMVFIAFVIITGFVVLGGGTRVNNPHDIFKNAWDGTTSDGNAIANAIIKVSFSYGGTAYVFALVGESNPKKTRNLFRFFIPGVVVLVFLIYILLITTFYAGAGGLASVKKSGVLVASLFFTNVFGTRAATQALDVLVALSALGHLLAVFVGHSRALRECGRQGVLPYPRLWTTTRPFGTPLLPVIITYVVNLIVLLAPPAGDAYNFVVDIGSYSGYFFKILLFVGLLFVRKQRKAAGLKPNGWWVPLPIIIINILFYLFVIAMAWVPPKGGSLKGSDVSFFYATYAITTIGIYLLCIAYYFVWAKIIPKIGGYQHRTVFYDLQNGERGHTVVKVKNDEVEKFDKEHDASGRL</sequence>
<feature type="non-terminal residue" evidence="6">
    <location>
        <position position="522"/>
    </location>
</feature>
<evidence type="ECO:0000313" key="7">
    <source>
        <dbReference type="Proteomes" id="UP000002258"/>
    </source>
</evidence>
<evidence type="ECO:0000256" key="5">
    <source>
        <dbReference type="SAM" id="Phobius"/>
    </source>
</evidence>
<feature type="transmembrane region" description="Helical" evidence="5">
    <location>
        <begin position="411"/>
        <end position="436"/>
    </location>
</feature>
<accession>A3LTS7</accession>
<feature type="transmembrane region" description="Helical" evidence="5">
    <location>
        <begin position="169"/>
        <end position="192"/>
    </location>
</feature>
<dbReference type="GO" id="GO:0015179">
    <property type="term" value="F:L-amino acid transmembrane transporter activity"/>
    <property type="evidence" value="ECO:0007669"/>
    <property type="project" value="TreeGrafter"/>
</dbReference>
<feature type="transmembrane region" description="Helical" evidence="5">
    <location>
        <begin position="139"/>
        <end position="157"/>
    </location>
</feature>
<gene>
    <name evidence="6" type="primary">MUP1.2</name>
    <name evidence="6" type="ORF">PICST_45036</name>
</gene>
<feature type="transmembrane region" description="Helical" evidence="5">
    <location>
        <begin position="213"/>
        <end position="234"/>
    </location>
</feature>
<protein>
    <submittedName>
        <fullName evidence="6">High affinity methionine permease</fullName>
    </submittedName>
</protein>
<dbReference type="RefSeq" id="XP_001384144.1">
    <property type="nucleotide sequence ID" value="XM_001384107.1"/>
</dbReference>
<dbReference type="AlphaFoldDB" id="A3LTS7"/>
<dbReference type="Gene3D" id="1.20.1740.10">
    <property type="entry name" value="Amino acid/polyamine transporter I"/>
    <property type="match status" value="1"/>
</dbReference>
<evidence type="ECO:0000313" key="6">
    <source>
        <dbReference type="EMBL" id="ABN66115.1"/>
    </source>
</evidence>
<evidence type="ECO:0000256" key="3">
    <source>
        <dbReference type="ARBA" id="ARBA00022989"/>
    </source>
</evidence>
<dbReference type="KEGG" id="pic:PICST_45036"/>
<dbReference type="GeneID" id="4838488"/>
<organism evidence="6 7">
    <name type="scientific">Scheffersomyces stipitis (strain ATCC 58785 / CBS 6054 / NBRC 10063 / NRRL Y-11545)</name>
    <name type="common">Yeast</name>
    <name type="synonym">Pichia stipitis</name>
    <dbReference type="NCBI Taxonomy" id="322104"/>
    <lineage>
        <taxon>Eukaryota</taxon>
        <taxon>Fungi</taxon>
        <taxon>Dikarya</taxon>
        <taxon>Ascomycota</taxon>
        <taxon>Saccharomycotina</taxon>
        <taxon>Pichiomycetes</taxon>
        <taxon>Debaryomycetaceae</taxon>
        <taxon>Scheffersomyces</taxon>
    </lineage>
</organism>
<feature type="transmembrane region" description="Helical" evidence="5">
    <location>
        <begin position="246"/>
        <end position="270"/>
    </location>
</feature>
<feature type="transmembrane region" description="Helical" evidence="5">
    <location>
        <begin position="305"/>
        <end position="326"/>
    </location>
</feature>
<dbReference type="InParanoid" id="A3LTS7"/>
<dbReference type="GO" id="GO:0016020">
    <property type="term" value="C:membrane"/>
    <property type="evidence" value="ECO:0007669"/>
    <property type="project" value="UniProtKB-SubCell"/>
</dbReference>
<keyword evidence="3 5" id="KW-1133">Transmembrane helix</keyword>
<feature type="transmembrane region" description="Helical" evidence="5">
    <location>
        <begin position="20"/>
        <end position="39"/>
    </location>
</feature>
<feature type="transmembrane region" description="Helical" evidence="5">
    <location>
        <begin position="448"/>
        <end position="472"/>
    </location>
</feature>
<dbReference type="InterPro" id="IPR050598">
    <property type="entry name" value="AminoAcid_Transporter"/>
</dbReference>
<feature type="transmembrane region" description="Helical" evidence="5">
    <location>
        <begin position="51"/>
        <end position="72"/>
    </location>
</feature>
<dbReference type="Proteomes" id="UP000002258">
    <property type="component" value="Chromosome 4"/>
</dbReference>
<dbReference type="PIRSF" id="PIRSF006060">
    <property type="entry name" value="AA_transporter"/>
    <property type="match status" value="1"/>
</dbReference>
<dbReference type="InterPro" id="IPR002293">
    <property type="entry name" value="AA/rel_permease1"/>
</dbReference>
<comment type="subcellular location">
    <subcellularLocation>
        <location evidence="1">Membrane</location>
        <topology evidence="1">Multi-pass membrane protein</topology>
    </subcellularLocation>
</comment>
<keyword evidence="2 5" id="KW-0812">Transmembrane</keyword>
<dbReference type="PANTHER" id="PTHR11785:SF353">
    <property type="entry name" value="METHIONINE TRANSPORTER (EUROFUNG)"/>
    <property type="match status" value="1"/>
</dbReference>
<evidence type="ECO:0000256" key="4">
    <source>
        <dbReference type="ARBA" id="ARBA00023136"/>
    </source>
</evidence>
<keyword evidence="7" id="KW-1185">Reference proteome</keyword>
<dbReference type="Pfam" id="PF13520">
    <property type="entry name" value="AA_permease_2"/>
    <property type="match status" value="1"/>
</dbReference>
<evidence type="ECO:0000256" key="1">
    <source>
        <dbReference type="ARBA" id="ARBA00004141"/>
    </source>
</evidence>
<feature type="transmembrane region" description="Helical" evidence="5">
    <location>
        <begin position="103"/>
        <end position="127"/>
    </location>
</feature>
<feature type="transmembrane region" description="Helical" evidence="5">
    <location>
        <begin position="347"/>
        <end position="368"/>
    </location>
</feature>
<feature type="non-terminal residue" evidence="6">
    <location>
        <position position="1"/>
    </location>
</feature>
<dbReference type="HOGENOM" id="CLU_013661_0_0_1"/>
<reference evidence="6 7" key="1">
    <citation type="journal article" date="2007" name="Nat. Biotechnol.">
        <title>Genome sequence of the lignocellulose-bioconverting and xylose-fermenting yeast Pichia stipitis.</title>
        <authorList>
            <person name="Jeffries T.W."/>
            <person name="Grigoriev I.V."/>
            <person name="Grimwood J."/>
            <person name="Laplaza J.M."/>
            <person name="Aerts A."/>
            <person name="Salamov A."/>
            <person name="Schmutz J."/>
            <person name="Lindquist E."/>
            <person name="Dehal P."/>
            <person name="Shapiro H."/>
            <person name="Jin Y.S."/>
            <person name="Passoth V."/>
            <person name="Richardson P.M."/>
        </authorList>
    </citation>
    <scope>NUCLEOTIDE SEQUENCE [LARGE SCALE GENOMIC DNA]</scope>
    <source>
        <strain evidence="7">ATCC 58785 / CBS 6054 / NBRC 10063 / NRRL Y-11545</strain>
    </source>
</reference>
<dbReference type="OMA" id="WKLKGVA"/>
<dbReference type="EMBL" id="CP000498">
    <property type="protein sequence ID" value="ABN66115.1"/>
    <property type="molecule type" value="Genomic_DNA"/>
</dbReference>
<evidence type="ECO:0000256" key="2">
    <source>
        <dbReference type="ARBA" id="ARBA00022692"/>
    </source>
</evidence>
<feature type="transmembrane region" description="Helical" evidence="5">
    <location>
        <begin position="380"/>
        <end position="399"/>
    </location>
</feature>
<dbReference type="STRING" id="322104.A3LTS7"/>
<dbReference type="OrthoDB" id="5982228at2759"/>
<keyword evidence="4 5" id="KW-0472">Membrane</keyword>
<dbReference type="eggNOG" id="KOG1287">
    <property type="taxonomic scope" value="Eukaryota"/>
</dbReference>